<dbReference type="EMBL" id="BMWG01000004">
    <property type="protein sequence ID" value="GGZ27685.1"/>
    <property type="molecule type" value="Genomic_DNA"/>
</dbReference>
<reference evidence="1" key="2">
    <citation type="submission" date="2020-09" db="EMBL/GenBank/DDBJ databases">
        <authorList>
            <person name="Sun Q."/>
            <person name="Ohkuma M."/>
        </authorList>
    </citation>
    <scope>NUCLEOTIDE SEQUENCE</scope>
    <source>
        <strain evidence="1">JCM 4988</strain>
    </source>
</reference>
<organism evidence="1 2">
    <name type="scientific">Streptomyces inusitatus</name>
    <dbReference type="NCBI Taxonomy" id="68221"/>
    <lineage>
        <taxon>Bacteria</taxon>
        <taxon>Bacillati</taxon>
        <taxon>Actinomycetota</taxon>
        <taxon>Actinomycetes</taxon>
        <taxon>Kitasatosporales</taxon>
        <taxon>Streptomycetaceae</taxon>
        <taxon>Streptomyces</taxon>
    </lineage>
</organism>
<sequence length="140" mass="15782">MRTQIPRTVTGMTRKPLRPRRLIIDPDTVYMWTVLHKHSGEQGRWRDCRTVLSLRREGTTPRLNIVFRPGGGWIIADGYYESGSVGDSERNWLNLHEPGVIRRFADQVTARGLMPSRPGTAEIDGWPLFVAITGSRVGGA</sequence>
<proteinExistence type="predicted"/>
<gene>
    <name evidence="1" type="ORF">GCM10010387_21390</name>
</gene>
<keyword evidence="2" id="KW-1185">Reference proteome</keyword>
<evidence type="ECO:0000313" key="1">
    <source>
        <dbReference type="EMBL" id="GGZ27685.1"/>
    </source>
</evidence>
<evidence type="ECO:0000313" key="2">
    <source>
        <dbReference type="Proteomes" id="UP000630936"/>
    </source>
</evidence>
<protein>
    <submittedName>
        <fullName evidence="1">Uncharacterized protein</fullName>
    </submittedName>
</protein>
<reference evidence="1" key="1">
    <citation type="journal article" date="2014" name="Int. J. Syst. Evol. Microbiol.">
        <title>Complete genome sequence of Corynebacterium casei LMG S-19264T (=DSM 44701T), isolated from a smear-ripened cheese.</title>
        <authorList>
            <consortium name="US DOE Joint Genome Institute (JGI-PGF)"/>
            <person name="Walter F."/>
            <person name="Albersmeier A."/>
            <person name="Kalinowski J."/>
            <person name="Ruckert C."/>
        </authorList>
    </citation>
    <scope>NUCLEOTIDE SEQUENCE</scope>
    <source>
        <strain evidence="1">JCM 4988</strain>
    </source>
</reference>
<accession>A0A918UR39</accession>
<dbReference type="Proteomes" id="UP000630936">
    <property type="component" value="Unassembled WGS sequence"/>
</dbReference>
<name>A0A918UR39_9ACTN</name>
<comment type="caution">
    <text evidence="1">The sequence shown here is derived from an EMBL/GenBank/DDBJ whole genome shotgun (WGS) entry which is preliminary data.</text>
</comment>
<dbReference type="AlphaFoldDB" id="A0A918UR39"/>